<accession>A0A1Z3HRN9</accession>
<dbReference type="Proteomes" id="UP000191901">
    <property type="component" value="Chromosome"/>
</dbReference>
<sequence>MDVDPISVDFWQQWHQAGSPRWDLGVAAPPLVWHLTH</sequence>
<name>A0A1Z3HRN9_9CYAN</name>
<evidence type="ECO:0000313" key="1">
    <source>
        <dbReference type="EMBL" id="ASC72948.1"/>
    </source>
</evidence>
<protein>
    <submittedName>
        <fullName evidence="1">Uncharacterized protein</fullName>
    </submittedName>
</protein>
<proteinExistence type="predicted"/>
<dbReference type="EMBL" id="CP021983">
    <property type="protein sequence ID" value="ASC72948.1"/>
    <property type="molecule type" value="Genomic_DNA"/>
</dbReference>
<organism evidence="1 2">
    <name type="scientific">Halomicronema hongdechloris C2206</name>
    <dbReference type="NCBI Taxonomy" id="1641165"/>
    <lineage>
        <taxon>Bacteria</taxon>
        <taxon>Bacillati</taxon>
        <taxon>Cyanobacteriota</taxon>
        <taxon>Cyanophyceae</taxon>
        <taxon>Nodosilineales</taxon>
        <taxon>Nodosilineaceae</taxon>
        <taxon>Halomicronema</taxon>
    </lineage>
</organism>
<keyword evidence="2" id="KW-1185">Reference proteome</keyword>
<evidence type="ECO:0000313" key="2">
    <source>
        <dbReference type="Proteomes" id="UP000191901"/>
    </source>
</evidence>
<reference evidence="1 2" key="1">
    <citation type="journal article" date="2016" name="Biochim. Biophys. Acta">
        <title>Characterization of red-shifted phycobilisomes isolated from the chlorophyll f-containing cyanobacterium Halomicronema hongdechloris.</title>
        <authorList>
            <person name="Li Y."/>
            <person name="Lin Y."/>
            <person name="Garvey C.J."/>
            <person name="Birch D."/>
            <person name="Corkery R.W."/>
            <person name="Loughlin P.C."/>
            <person name="Scheer H."/>
            <person name="Willows R.D."/>
            <person name="Chen M."/>
        </authorList>
    </citation>
    <scope>NUCLEOTIDE SEQUENCE [LARGE SCALE GENOMIC DNA]</scope>
    <source>
        <strain evidence="1 2">C2206</strain>
    </source>
</reference>
<dbReference type="KEGG" id="hhg:XM38_039080"/>
<dbReference type="AlphaFoldDB" id="A0A1Z3HRN9"/>
<gene>
    <name evidence="1" type="ORF">XM38_039080</name>
</gene>